<dbReference type="Proteomes" id="UP000265618">
    <property type="component" value="Unassembled WGS sequence"/>
</dbReference>
<evidence type="ECO:0000313" key="2">
    <source>
        <dbReference type="Proteomes" id="UP000265618"/>
    </source>
</evidence>
<keyword evidence="2" id="KW-1185">Reference proteome</keyword>
<protein>
    <submittedName>
        <fullName evidence="1">Uncharacterized protein</fullName>
    </submittedName>
</protein>
<evidence type="ECO:0000313" key="1">
    <source>
        <dbReference type="EMBL" id="GIQ90332.1"/>
    </source>
</evidence>
<dbReference type="EMBL" id="BDIP01006050">
    <property type="protein sequence ID" value="GIQ90332.1"/>
    <property type="molecule type" value="Genomic_DNA"/>
</dbReference>
<gene>
    <name evidence="1" type="ORF">KIPB_013085</name>
</gene>
<feature type="non-terminal residue" evidence="1">
    <location>
        <position position="117"/>
    </location>
</feature>
<comment type="caution">
    <text evidence="1">The sequence shown here is derived from an EMBL/GenBank/DDBJ whole genome shotgun (WGS) entry which is preliminary data.</text>
</comment>
<dbReference type="AlphaFoldDB" id="A0A9K3D811"/>
<reference evidence="1 2" key="1">
    <citation type="journal article" date="2018" name="PLoS ONE">
        <title>The draft genome of Kipferlia bialata reveals reductive genome evolution in fornicate parasites.</title>
        <authorList>
            <person name="Tanifuji G."/>
            <person name="Takabayashi S."/>
            <person name="Kume K."/>
            <person name="Takagi M."/>
            <person name="Nakayama T."/>
            <person name="Kamikawa R."/>
            <person name="Inagaki Y."/>
            <person name="Hashimoto T."/>
        </authorList>
    </citation>
    <scope>NUCLEOTIDE SEQUENCE [LARGE SCALE GENOMIC DNA]</scope>
    <source>
        <strain evidence="1">NY0173</strain>
    </source>
</reference>
<sequence>SVSRELGHDDSNELRPMHVGMDCSSRQTFGCVDGLPTPVHQCTSVSASQKWRGDTVVVNVCSLVHVLTEVTITWICRVVCRDWSETRASVSSSRVILAVGSSQECNTESGFLTWTCT</sequence>
<accession>A0A9K3D811</accession>
<organism evidence="1 2">
    <name type="scientific">Kipferlia bialata</name>
    <dbReference type="NCBI Taxonomy" id="797122"/>
    <lineage>
        <taxon>Eukaryota</taxon>
        <taxon>Metamonada</taxon>
        <taxon>Carpediemonas-like organisms</taxon>
        <taxon>Kipferlia</taxon>
    </lineage>
</organism>
<name>A0A9K3D811_9EUKA</name>
<proteinExistence type="predicted"/>
<feature type="non-terminal residue" evidence="1">
    <location>
        <position position="1"/>
    </location>
</feature>